<organism evidence="2 3">
    <name type="scientific">Rotaria sordida</name>
    <dbReference type="NCBI Taxonomy" id="392033"/>
    <lineage>
        <taxon>Eukaryota</taxon>
        <taxon>Metazoa</taxon>
        <taxon>Spiralia</taxon>
        <taxon>Gnathifera</taxon>
        <taxon>Rotifera</taxon>
        <taxon>Eurotatoria</taxon>
        <taxon>Bdelloidea</taxon>
        <taxon>Philodinida</taxon>
        <taxon>Philodinidae</taxon>
        <taxon>Rotaria</taxon>
    </lineage>
</organism>
<dbReference type="AlphaFoldDB" id="A0A820NGY4"/>
<proteinExistence type="predicted"/>
<evidence type="ECO:0000259" key="1">
    <source>
        <dbReference type="PROSITE" id="PS50181"/>
    </source>
</evidence>
<feature type="non-terminal residue" evidence="2">
    <location>
        <position position="93"/>
    </location>
</feature>
<gene>
    <name evidence="2" type="ORF">JBS370_LOCUS43082</name>
</gene>
<reference evidence="2" key="1">
    <citation type="submission" date="2021-02" db="EMBL/GenBank/DDBJ databases">
        <authorList>
            <person name="Nowell W R."/>
        </authorList>
    </citation>
    <scope>NUCLEOTIDE SEQUENCE</scope>
</reference>
<dbReference type="InterPro" id="IPR036047">
    <property type="entry name" value="F-box-like_dom_sf"/>
</dbReference>
<comment type="caution">
    <text evidence="2">The sequence shown here is derived from an EMBL/GenBank/DDBJ whole genome shotgun (WGS) entry which is preliminary data.</text>
</comment>
<dbReference type="SUPFAM" id="SSF81383">
    <property type="entry name" value="F-box domain"/>
    <property type="match status" value="1"/>
</dbReference>
<name>A0A820NGY4_9BILA</name>
<dbReference type="InterPro" id="IPR001810">
    <property type="entry name" value="F-box_dom"/>
</dbReference>
<evidence type="ECO:0000313" key="2">
    <source>
        <dbReference type="EMBL" id="CAF4388605.1"/>
    </source>
</evidence>
<feature type="domain" description="F-box" evidence="1">
    <location>
        <begin position="31"/>
        <end position="78"/>
    </location>
</feature>
<dbReference type="Pfam" id="PF00646">
    <property type="entry name" value="F-box"/>
    <property type="match status" value="1"/>
</dbReference>
<protein>
    <recommendedName>
        <fullName evidence="1">F-box domain-containing protein</fullName>
    </recommendedName>
</protein>
<dbReference type="EMBL" id="CAJOBD010062866">
    <property type="protein sequence ID" value="CAF4388605.1"/>
    <property type="molecule type" value="Genomic_DNA"/>
</dbReference>
<evidence type="ECO:0000313" key="3">
    <source>
        <dbReference type="Proteomes" id="UP000663836"/>
    </source>
</evidence>
<feature type="non-terminal residue" evidence="2">
    <location>
        <position position="1"/>
    </location>
</feature>
<sequence>MDHMKRTLSFNPLSEENTKKLRSELLNELRISSIENLSNELFNEIFDYLDGIDIYLAFSNLNHRFQQLLTSSSILYKIELIHISSKEIFMLIY</sequence>
<dbReference type="PROSITE" id="PS50181">
    <property type="entry name" value="FBOX"/>
    <property type="match status" value="1"/>
</dbReference>
<accession>A0A820NGY4</accession>
<dbReference type="Proteomes" id="UP000663836">
    <property type="component" value="Unassembled WGS sequence"/>
</dbReference>